<gene>
    <name evidence="9" type="ORF">DNTS_001481</name>
</gene>
<feature type="region of interest" description="Disordered" evidence="6">
    <location>
        <begin position="1"/>
        <end position="22"/>
    </location>
</feature>
<evidence type="ECO:0000256" key="5">
    <source>
        <dbReference type="ARBA" id="ARBA00023136"/>
    </source>
</evidence>
<dbReference type="AlphaFoldDB" id="A0A553N4Z7"/>
<keyword evidence="4 7" id="KW-1133">Transmembrane helix</keyword>
<reference evidence="9 10" key="1">
    <citation type="journal article" date="2019" name="Sci. Data">
        <title>Hybrid genome assembly and annotation of Danionella translucida.</title>
        <authorList>
            <person name="Kadobianskyi M."/>
            <person name="Schulze L."/>
            <person name="Schuelke M."/>
            <person name="Judkewitz B."/>
        </authorList>
    </citation>
    <scope>NUCLEOTIDE SEQUENCE [LARGE SCALE GENOMIC DNA]</scope>
    <source>
        <strain evidence="9 10">Bolton</strain>
    </source>
</reference>
<evidence type="ECO:0000256" key="6">
    <source>
        <dbReference type="SAM" id="MobiDB-lite"/>
    </source>
</evidence>
<comment type="caution">
    <text evidence="9">The sequence shown here is derived from an EMBL/GenBank/DDBJ whole genome shotgun (WGS) entry which is preliminary data.</text>
</comment>
<feature type="domain" description="DUF4605" evidence="8">
    <location>
        <begin position="114"/>
        <end position="172"/>
    </location>
</feature>
<proteinExistence type="inferred from homology"/>
<dbReference type="InterPro" id="IPR027953">
    <property type="entry name" value="DUF4605"/>
</dbReference>
<dbReference type="PANTHER" id="PTHR33690:SF1">
    <property type="entry name" value="FAMILY WITH SEQUENCE SIMILARITY 241 MEMBER A"/>
    <property type="match status" value="1"/>
</dbReference>
<keyword evidence="10" id="KW-1185">Reference proteome</keyword>
<dbReference type="Proteomes" id="UP000316079">
    <property type="component" value="Unassembled WGS sequence"/>
</dbReference>
<comment type="subcellular location">
    <subcellularLocation>
        <location evidence="1">Membrane</location>
        <topology evidence="1">Single-pass membrane protein</topology>
    </subcellularLocation>
</comment>
<feature type="compositionally biased region" description="Basic and acidic residues" evidence="6">
    <location>
        <begin position="83"/>
        <end position="96"/>
    </location>
</feature>
<evidence type="ECO:0000256" key="7">
    <source>
        <dbReference type="SAM" id="Phobius"/>
    </source>
</evidence>
<protein>
    <recommendedName>
        <fullName evidence="8">DUF4605 domain-containing protein</fullName>
    </recommendedName>
</protein>
<dbReference type="InterPro" id="IPR052502">
    <property type="entry name" value="FAM241_domain"/>
</dbReference>
<keyword evidence="3 7" id="KW-0812">Transmembrane</keyword>
<dbReference type="PANTHER" id="PTHR33690">
    <property type="entry name" value="DUF4605 DOMAIN-CONTAINING PROTEIN"/>
    <property type="match status" value="1"/>
</dbReference>
<evidence type="ECO:0000313" key="9">
    <source>
        <dbReference type="EMBL" id="TRY60511.1"/>
    </source>
</evidence>
<name>A0A553N4Z7_9TELE</name>
<evidence type="ECO:0000313" key="10">
    <source>
        <dbReference type="Proteomes" id="UP000316079"/>
    </source>
</evidence>
<dbReference type="OrthoDB" id="9903800at2759"/>
<accession>A0A553N4Z7</accession>
<evidence type="ECO:0000256" key="4">
    <source>
        <dbReference type="ARBA" id="ARBA00022989"/>
    </source>
</evidence>
<evidence type="ECO:0000256" key="2">
    <source>
        <dbReference type="ARBA" id="ARBA00006165"/>
    </source>
</evidence>
<dbReference type="Pfam" id="PF15378">
    <property type="entry name" value="DUF4605"/>
    <property type="match status" value="1"/>
</dbReference>
<comment type="similarity">
    <text evidence="2">Belongs to the FAM241 family.</text>
</comment>
<organism evidence="9 10">
    <name type="scientific">Danionella cerebrum</name>
    <dbReference type="NCBI Taxonomy" id="2873325"/>
    <lineage>
        <taxon>Eukaryota</taxon>
        <taxon>Metazoa</taxon>
        <taxon>Chordata</taxon>
        <taxon>Craniata</taxon>
        <taxon>Vertebrata</taxon>
        <taxon>Euteleostomi</taxon>
        <taxon>Actinopterygii</taxon>
        <taxon>Neopterygii</taxon>
        <taxon>Teleostei</taxon>
        <taxon>Ostariophysi</taxon>
        <taxon>Cypriniformes</taxon>
        <taxon>Danionidae</taxon>
        <taxon>Danioninae</taxon>
        <taxon>Danionella</taxon>
    </lineage>
</organism>
<keyword evidence="5 7" id="KW-0472">Membrane</keyword>
<feature type="transmembrane region" description="Helical" evidence="7">
    <location>
        <begin position="144"/>
        <end position="171"/>
    </location>
</feature>
<dbReference type="GO" id="GO:0016020">
    <property type="term" value="C:membrane"/>
    <property type="evidence" value="ECO:0007669"/>
    <property type="project" value="UniProtKB-SubCell"/>
</dbReference>
<feature type="region of interest" description="Disordered" evidence="6">
    <location>
        <begin position="75"/>
        <end position="104"/>
    </location>
</feature>
<sequence length="173" mass="19643">MANSPVKDSIQNRKCSQRQSESKHFRLTAIPPYILVFKDIMTSPGRVENGTRVHRCDILSERRDPNGCRCQNERAVRHTAQSELKKRERQPDAEAREETEEPVPPVDDCEKMGTLFGELNKCLRGLGFSQLYFGEKIVEPVVVLVFWVLLGFLGVQALGLVGTLCIIIIYIQK</sequence>
<evidence type="ECO:0000256" key="1">
    <source>
        <dbReference type="ARBA" id="ARBA00004167"/>
    </source>
</evidence>
<dbReference type="EMBL" id="SRMA01027048">
    <property type="protein sequence ID" value="TRY60511.1"/>
    <property type="molecule type" value="Genomic_DNA"/>
</dbReference>
<evidence type="ECO:0000256" key="3">
    <source>
        <dbReference type="ARBA" id="ARBA00022692"/>
    </source>
</evidence>
<evidence type="ECO:0000259" key="8">
    <source>
        <dbReference type="Pfam" id="PF15378"/>
    </source>
</evidence>